<dbReference type="Proteomes" id="UP001291912">
    <property type="component" value="Unassembled WGS sequence"/>
</dbReference>
<dbReference type="PIRSF" id="PIRSF010631">
    <property type="entry name" value="A-rhamnsds"/>
    <property type="match status" value="1"/>
</dbReference>
<name>A0ABU5N7K1_9MICO</name>
<dbReference type="Pfam" id="PF08531">
    <property type="entry name" value="Bac_rhamnosid_N"/>
    <property type="match status" value="1"/>
</dbReference>
<keyword evidence="3 9" id="KW-0378">Hydrolase</keyword>
<dbReference type="Pfam" id="PF05592">
    <property type="entry name" value="Bac_rhamnosid"/>
    <property type="match status" value="1"/>
</dbReference>
<dbReference type="Gene3D" id="1.50.10.10">
    <property type="match status" value="1"/>
</dbReference>
<feature type="region of interest" description="Disordered" evidence="4">
    <location>
        <begin position="1"/>
        <end position="21"/>
    </location>
</feature>
<evidence type="ECO:0000259" key="7">
    <source>
        <dbReference type="Pfam" id="PF17389"/>
    </source>
</evidence>
<proteinExistence type="predicted"/>
<feature type="domain" description="Alpha-L-rhamnosidase six-hairpin glycosidase" evidence="7">
    <location>
        <begin position="437"/>
        <end position="783"/>
    </location>
</feature>
<dbReference type="Gene3D" id="2.60.40.10">
    <property type="entry name" value="Immunoglobulins"/>
    <property type="match status" value="1"/>
</dbReference>
<dbReference type="InterPro" id="IPR035398">
    <property type="entry name" value="Bac_rhamnosid_C"/>
</dbReference>
<evidence type="ECO:0000259" key="5">
    <source>
        <dbReference type="Pfam" id="PF05592"/>
    </source>
</evidence>
<dbReference type="EMBL" id="JAWJYN010000002">
    <property type="protein sequence ID" value="MDZ8162064.1"/>
    <property type="molecule type" value="Genomic_DNA"/>
</dbReference>
<evidence type="ECO:0000256" key="3">
    <source>
        <dbReference type="ARBA" id="ARBA00022801"/>
    </source>
</evidence>
<dbReference type="Pfam" id="PF25788">
    <property type="entry name" value="Ig_Rha78A_N"/>
    <property type="match status" value="1"/>
</dbReference>
<dbReference type="InterPro" id="IPR016007">
    <property type="entry name" value="Alpha_rhamnosid"/>
</dbReference>
<dbReference type="InterPro" id="IPR035396">
    <property type="entry name" value="Bac_rhamnosid6H"/>
</dbReference>
<dbReference type="Gene3D" id="2.60.120.260">
    <property type="entry name" value="Galactose-binding domain-like"/>
    <property type="match status" value="2"/>
</dbReference>
<feature type="domain" description="Alpha-L-rhamnosidase concanavalin-like" evidence="5">
    <location>
        <begin position="335"/>
        <end position="430"/>
    </location>
</feature>
<dbReference type="SUPFAM" id="SSF48208">
    <property type="entry name" value="Six-hairpin glycosidases"/>
    <property type="match status" value="1"/>
</dbReference>
<dbReference type="InterPro" id="IPR013783">
    <property type="entry name" value="Ig-like_fold"/>
</dbReference>
<evidence type="ECO:0000256" key="2">
    <source>
        <dbReference type="ARBA" id="ARBA00012652"/>
    </source>
</evidence>
<dbReference type="PANTHER" id="PTHR33307:SF6">
    <property type="entry name" value="ALPHA-RHAMNOSIDASE (EUROFUNG)-RELATED"/>
    <property type="match status" value="1"/>
</dbReference>
<evidence type="ECO:0000313" key="10">
    <source>
        <dbReference type="Proteomes" id="UP001291912"/>
    </source>
</evidence>
<feature type="domain" description="Bacterial alpha-L-rhamnosidase N-terminal" evidence="6">
    <location>
        <begin position="162"/>
        <end position="324"/>
    </location>
</feature>
<dbReference type="InterPro" id="IPR013737">
    <property type="entry name" value="Bac_rhamnosid_N"/>
</dbReference>
<comment type="catalytic activity">
    <reaction evidence="1">
        <text>Hydrolysis of terminal non-reducing alpha-L-rhamnose residues in alpha-L-rhamnosides.</text>
        <dbReference type="EC" id="3.2.1.40"/>
    </reaction>
</comment>
<reference evidence="9 10" key="1">
    <citation type="submission" date="2023-10" db="EMBL/GenBank/DDBJ databases">
        <title>Microbacterium xanthum sp. nov., isolated from seaweed.</title>
        <authorList>
            <person name="Lee S.D."/>
        </authorList>
    </citation>
    <scope>NUCLEOTIDE SEQUENCE [LARGE SCALE GENOMIC DNA]</scope>
    <source>
        <strain evidence="9 10">KCTC 19124</strain>
    </source>
</reference>
<dbReference type="Pfam" id="PF17390">
    <property type="entry name" value="Bac_rhamnosid_C"/>
    <property type="match status" value="1"/>
</dbReference>
<evidence type="ECO:0000256" key="4">
    <source>
        <dbReference type="SAM" id="MobiDB-lite"/>
    </source>
</evidence>
<dbReference type="InterPro" id="IPR008902">
    <property type="entry name" value="Rhamnosid_concanavalin"/>
</dbReference>
<dbReference type="GO" id="GO:0016787">
    <property type="term" value="F:hydrolase activity"/>
    <property type="evidence" value="ECO:0007669"/>
    <property type="project" value="UniProtKB-KW"/>
</dbReference>
<dbReference type="InterPro" id="IPR012341">
    <property type="entry name" value="6hp_glycosidase-like_sf"/>
</dbReference>
<keyword evidence="10" id="KW-1185">Reference proteome</keyword>
<sequence>MTLSSNTPHPAASPPDGSHRHAVTPLVRNVQLEHVEPGEILGVGAPRLSWRLIGGAPDFQQHCYEVEFASGGQSSTQRVESRDSVLVAWPFETMASRQNGVVRVRCQARDGRWTAWSDACEVAVGLLESSDWSAQFVTPRTLGGFTDGAPHIFTTFELQEAPAAARLYISAHGIYEPYVNGVRVGKDIFAPGWTAYEKRLRYQSYDVTSHLGEGVNSLGAILGNGWFRGQLVWKGNRLNYGDRLALIAQLELEFPDGSRRMVLSDGSWSALPTGILSDDFYDGECRDMRLPLSIDAARSELVDVLDEDRSRLVARRGPSVRATERKPAVSLMRSPSGRLQADFGQNLVGWVELVVRDRQRGDRIVVRHAEVLEGGELARRPLRSAEATCTYICAGDGEEMLRPSFTYNGFRYIDIAGVDESDVVSVVAVVLGTDLRRIGWMTTSDPRLNRLHENVVWSARGNFLEVPTDCPQRDERLGWTGDIQLFAPTANYLFDSSGFLADWLEDVAAEQWADGSVPFIVPDVLREMRATAAGWGDAAVVVPMSLYLSFGDLGLLRRQYPSMRAWVDKVRALAGEDHIWTTGGPFGDWLDPLAPPDDPARAQADPTVVSTAYFSRSAQLLAEAASRLGLNSDARHYSTMAGEIRASFERHFVAEDGVVRSDCQTVYALALCGNLISDEGRRARAGERLVRLVLDADCTVATGLLGTAVILDALVIAGRPDVALRMLTQTRLPSWLYAVEMGATTMWERWDSMLPDGSVNPGEMTSFNHYANGAVADWMHRRIGGIAPTAPGYRRFEVRPLACFALDHGSARHTSPYGDIAVRWVREDATVEFHVEVPHGTEADVWLPGGSGPIVVGPGQHGWSGLRESA</sequence>
<evidence type="ECO:0000259" key="8">
    <source>
        <dbReference type="Pfam" id="PF17390"/>
    </source>
</evidence>
<dbReference type="InterPro" id="IPR008928">
    <property type="entry name" value="6-hairpin_glycosidase_sf"/>
</dbReference>
<dbReference type="EC" id="3.2.1.40" evidence="2"/>
<dbReference type="Pfam" id="PF17389">
    <property type="entry name" value="Bac_rhamnosid6H"/>
    <property type="match status" value="1"/>
</dbReference>
<evidence type="ECO:0000256" key="1">
    <source>
        <dbReference type="ARBA" id="ARBA00001445"/>
    </source>
</evidence>
<feature type="domain" description="Alpha-L-rhamnosidase C-terminal" evidence="8">
    <location>
        <begin position="785"/>
        <end position="860"/>
    </location>
</feature>
<dbReference type="PANTHER" id="PTHR33307">
    <property type="entry name" value="ALPHA-RHAMNOSIDASE (EUROFUNG)"/>
    <property type="match status" value="1"/>
</dbReference>
<evidence type="ECO:0000259" key="6">
    <source>
        <dbReference type="Pfam" id="PF08531"/>
    </source>
</evidence>
<accession>A0ABU5N7K1</accession>
<comment type="caution">
    <text evidence="9">The sequence shown here is derived from an EMBL/GenBank/DDBJ whole genome shotgun (WGS) entry which is preliminary data.</text>
</comment>
<dbReference type="Gene3D" id="2.60.420.10">
    <property type="entry name" value="Maltose phosphorylase, domain 3"/>
    <property type="match status" value="1"/>
</dbReference>
<dbReference type="RefSeq" id="WP_194424558.1">
    <property type="nucleotide sequence ID" value="NZ_BAAAPT010000002.1"/>
</dbReference>
<gene>
    <name evidence="9" type="ORF">R2Q92_09435</name>
</gene>
<evidence type="ECO:0000313" key="9">
    <source>
        <dbReference type="EMBL" id="MDZ8162064.1"/>
    </source>
</evidence>
<organism evidence="9 10">
    <name type="scientific">Microbacterium aquimaris</name>
    <dbReference type="NCBI Taxonomy" id="459816"/>
    <lineage>
        <taxon>Bacteria</taxon>
        <taxon>Bacillati</taxon>
        <taxon>Actinomycetota</taxon>
        <taxon>Actinomycetes</taxon>
        <taxon>Micrococcales</taxon>
        <taxon>Microbacteriaceae</taxon>
        <taxon>Microbacterium</taxon>
    </lineage>
</organism>
<protein>
    <recommendedName>
        <fullName evidence="2">alpha-L-rhamnosidase</fullName>
        <ecNumber evidence="2">3.2.1.40</ecNumber>
    </recommendedName>
</protein>